<dbReference type="STRING" id="1401685.P857_1053"/>
<dbReference type="PATRIC" id="fig|1401685.3.peg.285"/>
<dbReference type="InterPro" id="IPR004136">
    <property type="entry name" value="NMO"/>
</dbReference>
<evidence type="ECO:0000313" key="4">
    <source>
        <dbReference type="EMBL" id="ETO91874.1"/>
    </source>
</evidence>
<keyword evidence="5" id="KW-1185">Reference proteome</keyword>
<protein>
    <submittedName>
        <fullName evidence="4">Enoyl-(Acyl-carrier-protein) reductase II</fullName>
    </submittedName>
</protein>
<dbReference type="Gene3D" id="3.20.20.70">
    <property type="entry name" value="Aldolase class I"/>
    <property type="match status" value="1"/>
</dbReference>
<dbReference type="CDD" id="cd04730">
    <property type="entry name" value="NPD_like"/>
    <property type="match status" value="1"/>
</dbReference>
<dbReference type="InterPro" id="IPR013785">
    <property type="entry name" value="Aldolase_TIM"/>
</dbReference>
<dbReference type="AlphaFoldDB" id="W2V0T4"/>
<dbReference type="GO" id="GO:0018580">
    <property type="term" value="F:nitronate monooxygenase activity"/>
    <property type="evidence" value="ECO:0007669"/>
    <property type="project" value="InterPro"/>
</dbReference>
<evidence type="ECO:0000256" key="1">
    <source>
        <dbReference type="ARBA" id="ARBA00022630"/>
    </source>
</evidence>
<dbReference type="Proteomes" id="UP000018951">
    <property type="component" value="Unassembled WGS sequence"/>
</dbReference>
<gene>
    <name evidence="4" type="primary">fabK</name>
    <name evidence="4" type="ORF">P857_1053</name>
</gene>
<evidence type="ECO:0000256" key="2">
    <source>
        <dbReference type="ARBA" id="ARBA00022643"/>
    </source>
</evidence>
<comment type="caution">
    <text evidence="4">The sequence shown here is derived from an EMBL/GenBank/DDBJ whole genome shotgun (WGS) entry which is preliminary data.</text>
</comment>
<keyword evidence="1" id="KW-0285">Flavoprotein</keyword>
<organism evidence="4 5">
    <name type="scientific">Candidatus Xenolissoclinum pacificiensis L6</name>
    <dbReference type="NCBI Taxonomy" id="1401685"/>
    <lineage>
        <taxon>Bacteria</taxon>
        <taxon>Pseudomonadati</taxon>
        <taxon>Pseudomonadota</taxon>
        <taxon>Alphaproteobacteria</taxon>
        <taxon>Rickettsiales</taxon>
        <taxon>Anaplasmataceae</taxon>
        <taxon>Candidatus Xenolissoclinum</taxon>
    </lineage>
</organism>
<keyword evidence="3" id="KW-0560">Oxidoreductase</keyword>
<sequence>MSVNLDNVFSTWNRGKEFLCTEYPLMAGAMSWISDSNFVIDVSKAKGFGVLASSTMDVEELDREIKNIKNSLKDSKFGVNLIMAHPKIEKFIDICINNSVSHIILASGLPTKGMISRIKEAKIKTISFAPNLVVAKRLVKNGIDGLIIEGMEAGGHIGPTSTNVIAQEVLPTIKEVPVFVAGGIGTGHAISQYLNMGACGCQVGTLLAASKESKAHNNFKQALIKASAKDAISSIQFYPNLPVIPVRALKNQSVEIFNQYQHKVANEVQNGEITVYEGRVKIEYFWSGALRKAVIDGDIQNGSVMAGQIVSMVKQELPIRIIFDKLIEEAQSCVHSASYINVCS</sequence>
<accession>W2V0T4</accession>
<proteinExistence type="predicted"/>
<dbReference type="EMBL" id="AXCJ01000001">
    <property type="protein sequence ID" value="ETO91874.1"/>
    <property type="molecule type" value="Genomic_DNA"/>
</dbReference>
<name>W2V0T4_9RICK</name>
<dbReference type="SUPFAM" id="SSF51412">
    <property type="entry name" value="Inosine monophosphate dehydrogenase (IMPDH)"/>
    <property type="match status" value="1"/>
</dbReference>
<evidence type="ECO:0000313" key="5">
    <source>
        <dbReference type="Proteomes" id="UP000018951"/>
    </source>
</evidence>
<dbReference type="PANTHER" id="PTHR32332:SF20">
    <property type="entry name" value="2-NITROPROPANE DIOXYGENASE-LIKE PROTEIN"/>
    <property type="match status" value="1"/>
</dbReference>
<reference evidence="4 5" key="1">
    <citation type="journal article" date="2013" name="PLoS ONE">
        <title>Bacterial endosymbiosis in a chordate host: long-term co-evolution and conservation of secondary metabolism.</title>
        <authorList>
            <person name="Kwan J.C."/>
            <person name="Schmidt E.W."/>
        </authorList>
    </citation>
    <scope>NUCLEOTIDE SEQUENCE [LARGE SCALE GENOMIC DNA]</scope>
    <source>
        <strain evidence="5">L6</strain>
    </source>
</reference>
<keyword evidence="2" id="KW-0288">FMN</keyword>
<evidence type="ECO:0000256" key="3">
    <source>
        <dbReference type="ARBA" id="ARBA00023002"/>
    </source>
</evidence>
<dbReference type="PANTHER" id="PTHR32332">
    <property type="entry name" value="2-NITROPROPANE DIOXYGENASE"/>
    <property type="match status" value="1"/>
</dbReference>
<dbReference type="Pfam" id="PF03060">
    <property type="entry name" value="NMO"/>
    <property type="match status" value="2"/>
</dbReference>